<evidence type="ECO:0000256" key="2">
    <source>
        <dbReference type="ARBA" id="ARBA00022723"/>
    </source>
</evidence>
<dbReference type="OrthoDB" id="6364282at2759"/>
<sequence length="177" mass="20241">MIVEIIFLSILTLILWSLFKKPSEYPPGPWGIPLFGSIPFNATKVEAQLEDLRKKHGTIFSWRIGPRLFVFLCEPKVIKEAFQSHIFSDRPDFIMFSMLEGEKKFGVAATNGVHWHNNRRFTLRHLRDLGMGKSTIVSAIQHEAEEFVKTMKEQAGIPAPLPKSLIPAIINVLWQMV</sequence>
<dbReference type="GO" id="GO:0005506">
    <property type="term" value="F:iron ion binding"/>
    <property type="evidence" value="ECO:0007669"/>
    <property type="project" value="InterPro"/>
</dbReference>
<keyword evidence="4" id="KW-0560">Oxidoreductase</keyword>
<dbReference type="GO" id="GO:0005737">
    <property type="term" value="C:cytoplasm"/>
    <property type="evidence" value="ECO:0007669"/>
    <property type="project" value="TreeGrafter"/>
</dbReference>
<proteinExistence type="inferred from homology"/>
<dbReference type="Proteomes" id="UP000326759">
    <property type="component" value="Unassembled WGS sequence"/>
</dbReference>
<dbReference type="GO" id="GO:0008395">
    <property type="term" value="F:steroid hydroxylase activity"/>
    <property type="evidence" value="ECO:0007669"/>
    <property type="project" value="TreeGrafter"/>
</dbReference>
<dbReference type="GO" id="GO:0020037">
    <property type="term" value="F:heme binding"/>
    <property type="evidence" value="ECO:0007669"/>
    <property type="project" value="InterPro"/>
</dbReference>
<gene>
    <name evidence="6" type="ORF">Anas_05971</name>
</gene>
<evidence type="ECO:0000313" key="6">
    <source>
        <dbReference type="EMBL" id="KAB7503276.1"/>
    </source>
</evidence>
<comment type="caution">
    <text evidence="6">The sequence shown here is derived from an EMBL/GenBank/DDBJ whole genome shotgun (WGS) entry which is preliminary data.</text>
</comment>
<keyword evidence="2" id="KW-0479">Metal-binding</keyword>
<dbReference type="SUPFAM" id="SSF48264">
    <property type="entry name" value="Cytochrome P450"/>
    <property type="match status" value="1"/>
</dbReference>
<dbReference type="PANTHER" id="PTHR24300:SF403">
    <property type="entry name" value="CYTOCHROME P450 306A1"/>
    <property type="match status" value="1"/>
</dbReference>
<keyword evidence="3" id="KW-0408">Iron</keyword>
<protein>
    <recommendedName>
        <fullName evidence="8">Cytochrome P450 2L1</fullName>
    </recommendedName>
</protein>
<evidence type="ECO:0000256" key="5">
    <source>
        <dbReference type="SAM" id="SignalP"/>
    </source>
</evidence>
<dbReference type="GO" id="GO:0006082">
    <property type="term" value="P:organic acid metabolic process"/>
    <property type="evidence" value="ECO:0007669"/>
    <property type="project" value="TreeGrafter"/>
</dbReference>
<keyword evidence="5" id="KW-0732">Signal</keyword>
<evidence type="ECO:0000256" key="3">
    <source>
        <dbReference type="ARBA" id="ARBA00023004"/>
    </source>
</evidence>
<evidence type="ECO:0000313" key="7">
    <source>
        <dbReference type="Proteomes" id="UP000326759"/>
    </source>
</evidence>
<evidence type="ECO:0000256" key="4">
    <source>
        <dbReference type="ARBA" id="ARBA00023033"/>
    </source>
</evidence>
<dbReference type="PANTHER" id="PTHR24300">
    <property type="entry name" value="CYTOCHROME P450 508A4-RELATED"/>
    <property type="match status" value="1"/>
</dbReference>
<name>A0A5N5T9J8_9CRUS</name>
<dbReference type="Pfam" id="PF00067">
    <property type="entry name" value="p450"/>
    <property type="match status" value="1"/>
</dbReference>
<feature type="signal peptide" evidence="5">
    <location>
        <begin position="1"/>
        <end position="16"/>
    </location>
</feature>
<dbReference type="InterPro" id="IPR050182">
    <property type="entry name" value="Cytochrome_P450_fam2"/>
</dbReference>
<accession>A0A5N5T9J8</accession>
<feature type="non-terminal residue" evidence="6">
    <location>
        <position position="177"/>
    </location>
</feature>
<reference evidence="6 7" key="1">
    <citation type="journal article" date="2019" name="PLoS Biol.">
        <title>Sex chromosomes control vertical transmission of feminizing Wolbachia symbionts in an isopod.</title>
        <authorList>
            <person name="Becking T."/>
            <person name="Chebbi M.A."/>
            <person name="Giraud I."/>
            <person name="Moumen B."/>
            <person name="Laverre T."/>
            <person name="Caubet Y."/>
            <person name="Peccoud J."/>
            <person name="Gilbert C."/>
            <person name="Cordaux R."/>
        </authorList>
    </citation>
    <scope>NUCLEOTIDE SEQUENCE [LARGE SCALE GENOMIC DNA]</scope>
    <source>
        <strain evidence="6">ANa2</strain>
        <tissue evidence="6">Whole body excluding digestive tract and cuticle</tissue>
    </source>
</reference>
<dbReference type="Gene3D" id="1.10.630.10">
    <property type="entry name" value="Cytochrome P450"/>
    <property type="match status" value="1"/>
</dbReference>
<comment type="similarity">
    <text evidence="1">Belongs to the cytochrome P450 family.</text>
</comment>
<dbReference type="EMBL" id="SEYY01005508">
    <property type="protein sequence ID" value="KAB7503276.1"/>
    <property type="molecule type" value="Genomic_DNA"/>
</dbReference>
<organism evidence="6 7">
    <name type="scientific">Armadillidium nasatum</name>
    <dbReference type="NCBI Taxonomy" id="96803"/>
    <lineage>
        <taxon>Eukaryota</taxon>
        <taxon>Metazoa</taxon>
        <taxon>Ecdysozoa</taxon>
        <taxon>Arthropoda</taxon>
        <taxon>Crustacea</taxon>
        <taxon>Multicrustacea</taxon>
        <taxon>Malacostraca</taxon>
        <taxon>Eumalacostraca</taxon>
        <taxon>Peracarida</taxon>
        <taxon>Isopoda</taxon>
        <taxon>Oniscidea</taxon>
        <taxon>Crinocheta</taxon>
        <taxon>Armadillidiidae</taxon>
        <taxon>Armadillidium</taxon>
    </lineage>
</organism>
<keyword evidence="4" id="KW-0503">Monooxygenase</keyword>
<dbReference type="GO" id="GO:0006805">
    <property type="term" value="P:xenobiotic metabolic process"/>
    <property type="evidence" value="ECO:0007669"/>
    <property type="project" value="TreeGrafter"/>
</dbReference>
<evidence type="ECO:0000256" key="1">
    <source>
        <dbReference type="ARBA" id="ARBA00010617"/>
    </source>
</evidence>
<dbReference type="GO" id="GO:0016712">
    <property type="term" value="F:oxidoreductase activity, acting on paired donors, with incorporation or reduction of molecular oxygen, reduced flavin or flavoprotein as one donor, and incorporation of one atom of oxygen"/>
    <property type="evidence" value="ECO:0007669"/>
    <property type="project" value="TreeGrafter"/>
</dbReference>
<dbReference type="AlphaFoldDB" id="A0A5N5T9J8"/>
<dbReference type="InterPro" id="IPR036396">
    <property type="entry name" value="Cyt_P450_sf"/>
</dbReference>
<keyword evidence="7" id="KW-1185">Reference proteome</keyword>
<feature type="chain" id="PRO_5024402732" description="Cytochrome P450 2L1" evidence="5">
    <location>
        <begin position="17"/>
        <end position="177"/>
    </location>
</feature>
<evidence type="ECO:0008006" key="8">
    <source>
        <dbReference type="Google" id="ProtNLM"/>
    </source>
</evidence>
<dbReference type="InterPro" id="IPR001128">
    <property type="entry name" value="Cyt_P450"/>
</dbReference>